<keyword evidence="1" id="KW-0472">Membrane</keyword>
<dbReference type="RefSeq" id="WP_127886542.1">
    <property type="nucleotide sequence ID" value="NZ_CP028137.1"/>
</dbReference>
<dbReference type="AlphaFoldDB" id="A0A3T0SZ40"/>
<evidence type="ECO:0000256" key="1">
    <source>
        <dbReference type="SAM" id="Phobius"/>
    </source>
</evidence>
<dbReference type="Proteomes" id="UP000285317">
    <property type="component" value="Chromosome"/>
</dbReference>
<accession>A0A3T0SZ40</accession>
<sequence length="213" mass="22463">MASLAERYEAACRVVLLVLVVSAAMLLFTLRGAVVAGFFPAVAAAHAVHRARLLDADGPWSLRQTASLFARSWRDEFPRANLPGYVLLGVGAVLWVDHRILGGVEVDGLGVAVTGVLLVVSALFAVFAVEFWVVRAHFAERTRWQLRTTAQLLLARPLCTLMLGAVLLLLLALATSLPGLGLAAAGAVLPFAATAVVAAFGRLPGLSRSAARC</sequence>
<dbReference type="InterPro" id="IPR006938">
    <property type="entry name" value="DUF624"/>
</dbReference>
<feature type="transmembrane region" description="Helical" evidence="1">
    <location>
        <begin position="109"/>
        <end position="133"/>
    </location>
</feature>
<gene>
    <name evidence="2" type="ORF">C1I64_05995</name>
</gene>
<proteinExistence type="predicted"/>
<keyword evidence="1" id="KW-0812">Transmembrane</keyword>
<dbReference type="EMBL" id="CP028137">
    <property type="protein sequence ID" value="AZZ51641.1"/>
    <property type="molecule type" value="Genomic_DNA"/>
</dbReference>
<keyword evidence="1" id="KW-1133">Transmembrane helix</keyword>
<dbReference type="Pfam" id="PF04854">
    <property type="entry name" value="DUF624"/>
    <property type="match status" value="1"/>
</dbReference>
<name>A0A3T0SZ40_9MICO</name>
<evidence type="ECO:0000313" key="2">
    <source>
        <dbReference type="EMBL" id="AZZ51641.1"/>
    </source>
</evidence>
<dbReference type="KEGG" id="rfs:C1I64_05995"/>
<feature type="transmembrane region" description="Helical" evidence="1">
    <location>
        <begin position="153"/>
        <end position="174"/>
    </location>
</feature>
<evidence type="ECO:0000313" key="3">
    <source>
        <dbReference type="Proteomes" id="UP000285317"/>
    </source>
</evidence>
<feature type="transmembrane region" description="Helical" evidence="1">
    <location>
        <begin position="180"/>
        <end position="200"/>
    </location>
</feature>
<protein>
    <submittedName>
        <fullName evidence="2">Multidrug transporter</fullName>
    </submittedName>
</protein>
<reference evidence="2 3" key="1">
    <citation type="submission" date="2018-03" db="EMBL/GenBank/DDBJ databases">
        <title>Bacteriophage NCPPB3778 and a type I-E CRISPR drive the evolution of the US Biological Select Agent, Rathayibacter toxicus.</title>
        <authorList>
            <person name="Davis E.W.II."/>
            <person name="Tabima J.F."/>
            <person name="Weisberg A.J."/>
            <person name="Dantas Lopes L."/>
            <person name="Wiseman M.S."/>
            <person name="Wiseman M.S."/>
            <person name="Pupko T."/>
            <person name="Belcher M.S."/>
            <person name="Sechler A.J."/>
            <person name="Tancos M.A."/>
            <person name="Schroeder B.K."/>
            <person name="Murray T.D."/>
            <person name="Luster D.G."/>
            <person name="Schneider W.L."/>
            <person name="Rogers E."/>
            <person name="Andreote F.D."/>
            <person name="Grunwald N.J."/>
            <person name="Putnam M.L."/>
            <person name="Chang J.H."/>
        </authorList>
    </citation>
    <scope>NUCLEOTIDE SEQUENCE [LARGE SCALE GENOMIC DNA]</scope>
    <source>
        <strain evidence="2 3">DSM 15932</strain>
    </source>
</reference>
<organism evidence="2 3">
    <name type="scientific">Rathayibacter festucae DSM 15932</name>
    <dbReference type="NCBI Taxonomy" id="1328866"/>
    <lineage>
        <taxon>Bacteria</taxon>
        <taxon>Bacillati</taxon>
        <taxon>Actinomycetota</taxon>
        <taxon>Actinomycetes</taxon>
        <taxon>Micrococcales</taxon>
        <taxon>Microbacteriaceae</taxon>
        <taxon>Rathayibacter</taxon>
    </lineage>
</organism>